<dbReference type="Proteomes" id="UP000757435">
    <property type="component" value="Unassembled WGS sequence"/>
</dbReference>
<evidence type="ECO:0000259" key="2">
    <source>
        <dbReference type="PROSITE" id="PS51272"/>
    </source>
</evidence>
<dbReference type="Pfam" id="PF12565">
    <property type="entry name" value="DUF3747"/>
    <property type="match status" value="1"/>
</dbReference>
<comment type="caution">
    <text evidence="3">The sequence shown here is derived from an EMBL/GenBank/DDBJ whole genome shotgun (WGS) entry which is preliminary data.</text>
</comment>
<dbReference type="InterPro" id="IPR022222">
    <property type="entry name" value="DUF3747"/>
</dbReference>
<protein>
    <submittedName>
        <fullName evidence="3">S-layer homology domain-containing protein</fullName>
    </submittedName>
</protein>
<dbReference type="InterPro" id="IPR001119">
    <property type="entry name" value="SLH_dom"/>
</dbReference>
<reference evidence="3" key="1">
    <citation type="submission" date="2021-05" db="EMBL/GenBank/DDBJ databases">
        <authorList>
            <person name="Pietrasiak N."/>
            <person name="Ward R."/>
            <person name="Stajich J.E."/>
            <person name="Kurbessoian T."/>
        </authorList>
    </citation>
    <scope>NUCLEOTIDE SEQUENCE</scope>
    <source>
        <strain evidence="3">UHER 2000/2452</strain>
    </source>
</reference>
<dbReference type="PROSITE" id="PS51272">
    <property type="entry name" value="SLH"/>
    <property type="match status" value="3"/>
</dbReference>
<feature type="domain" description="SLH" evidence="2">
    <location>
        <begin position="81"/>
        <end position="144"/>
    </location>
</feature>
<proteinExistence type="predicted"/>
<feature type="domain" description="SLH" evidence="2">
    <location>
        <begin position="149"/>
        <end position="212"/>
    </location>
</feature>
<feature type="domain" description="SLH" evidence="2">
    <location>
        <begin position="219"/>
        <end position="285"/>
    </location>
</feature>
<reference evidence="3" key="2">
    <citation type="journal article" date="2022" name="Microbiol. Resour. Announc.">
        <title>Metagenome Sequencing to Explore Phylogenomics of Terrestrial Cyanobacteria.</title>
        <authorList>
            <person name="Ward R.D."/>
            <person name="Stajich J.E."/>
            <person name="Johansen J.R."/>
            <person name="Huntemann M."/>
            <person name="Clum A."/>
            <person name="Foster B."/>
            <person name="Foster B."/>
            <person name="Roux S."/>
            <person name="Palaniappan K."/>
            <person name="Varghese N."/>
            <person name="Mukherjee S."/>
            <person name="Reddy T.B.K."/>
            <person name="Daum C."/>
            <person name="Copeland A."/>
            <person name="Chen I.A."/>
            <person name="Ivanova N.N."/>
            <person name="Kyrpides N.C."/>
            <person name="Shapiro N."/>
            <person name="Eloe-Fadrosh E.A."/>
            <person name="Pietrasiak N."/>
        </authorList>
    </citation>
    <scope>NUCLEOTIDE SEQUENCE</scope>
    <source>
        <strain evidence="3">UHER 2000/2452</strain>
    </source>
</reference>
<feature type="region of interest" description="Disordered" evidence="1">
    <location>
        <begin position="50"/>
        <end position="86"/>
    </location>
</feature>
<evidence type="ECO:0000313" key="4">
    <source>
        <dbReference type="Proteomes" id="UP000757435"/>
    </source>
</evidence>
<dbReference type="EMBL" id="JAHHHD010000003">
    <property type="protein sequence ID" value="MBW4657961.1"/>
    <property type="molecule type" value="Genomic_DNA"/>
</dbReference>
<sequence length="286" mass="29889">MGRTNGVTSDFAKITLDPGWRFTKRVFGEQTLGHVYLTYDGDNVPVANVGGGTGSTGSTGNTGNTGTGSTGNTGTGSTGTPAPSRFNDTVNDIYAADINRAVQTGFISGFEDNTFRPTASLTREQLVSMVLGALGSLPNVKLDVPTQATGNPYSDVEASRWSAARIQFARDNNIITGYQDGSFRPAQPVTRAELMAVLRRAAEYGKAMQGQQPQIQGNRPAATFADTNGHWANPLISQMSSYCGVASPLNETGSAFAPDTAAQRNYAAAATLRTLSCLGGAASASR</sequence>
<dbReference type="Pfam" id="PF00395">
    <property type="entry name" value="SLH"/>
    <property type="match status" value="2"/>
</dbReference>
<evidence type="ECO:0000256" key="1">
    <source>
        <dbReference type="SAM" id="MobiDB-lite"/>
    </source>
</evidence>
<dbReference type="AlphaFoldDB" id="A0A951Q9V7"/>
<name>A0A951Q9V7_9CYAN</name>
<accession>A0A951Q9V7</accession>
<evidence type="ECO:0000313" key="3">
    <source>
        <dbReference type="EMBL" id="MBW4657961.1"/>
    </source>
</evidence>
<feature type="compositionally biased region" description="Gly residues" evidence="1">
    <location>
        <begin position="63"/>
        <end position="77"/>
    </location>
</feature>
<gene>
    <name evidence="3" type="ORF">KME15_04750</name>
</gene>
<organism evidence="3 4">
    <name type="scientific">Drouetiella hepatica Uher 2000/2452</name>
    <dbReference type="NCBI Taxonomy" id="904376"/>
    <lineage>
        <taxon>Bacteria</taxon>
        <taxon>Bacillati</taxon>
        <taxon>Cyanobacteriota</taxon>
        <taxon>Cyanophyceae</taxon>
        <taxon>Oculatellales</taxon>
        <taxon>Oculatellaceae</taxon>
        <taxon>Drouetiella</taxon>
    </lineage>
</organism>